<dbReference type="PANTHER" id="PTHR21358">
    <property type="entry name" value="PROTEIN MAELSTROM HOMOLOG"/>
    <property type="match status" value="1"/>
</dbReference>
<dbReference type="InterPro" id="IPR036910">
    <property type="entry name" value="HMG_box_dom_sf"/>
</dbReference>
<keyword evidence="8" id="KW-0943">RNA-mediated gene silencing</keyword>
<dbReference type="GO" id="GO:0007140">
    <property type="term" value="P:male meiotic nuclear division"/>
    <property type="evidence" value="ECO:0007669"/>
    <property type="project" value="TreeGrafter"/>
</dbReference>
<dbReference type="Gene3D" id="1.10.30.10">
    <property type="entry name" value="High mobility group box domain"/>
    <property type="match status" value="1"/>
</dbReference>
<gene>
    <name evidence="14" type="ORF">OVA965_LOCUS33970</name>
    <name evidence="15" type="ORF">TMI583_LOCUS34878</name>
</gene>
<feature type="non-terminal residue" evidence="14">
    <location>
        <position position="1"/>
    </location>
</feature>
<comment type="caution">
    <text evidence="14">The sequence shown here is derived from an EMBL/GenBank/DDBJ whole genome shotgun (WGS) entry which is preliminary data.</text>
</comment>
<feature type="region of interest" description="Disordered" evidence="12">
    <location>
        <begin position="349"/>
        <end position="383"/>
    </location>
</feature>
<proteinExistence type="inferred from homology"/>
<evidence type="ECO:0000256" key="11">
    <source>
        <dbReference type="PROSITE-ProRule" id="PRU00267"/>
    </source>
</evidence>
<evidence type="ECO:0000256" key="2">
    <source>
        <dbReference type="ARBA" id="ARBA00004496"/>
    </source>
</evidence>
<dbReference type="AlphaFoldDB" id="A0A8S2FD88"/>
<dbReference type="EMBL" id="CAJOBA010049799">
    <property type="protein sequence ID" value="CAF4227574.1"/>
    <property type="molecule type" value="Genomic_DNA"/>
</dbReference>
<dbReference type="GO" id="GO:0043186">
    <property type="term" value="C:P granule"/>
    <property type="evidence" value="ECO:0007669"/>
    <property type="project" value="TreeGrafter"/>
</dbReference>
<keyword evidence="5" id="KW-0963">Cytoplasm</keyword>
<keyword evidence="6" id="KW-0221">Differentiation</keyword>
<evidence type="ECO:0000256" key="1">
    <source>
        <dbReference type="ARBA" id="ARBA00004123"/>
    </source>
</evidence>
<comment type="similarity">
    <text evidence="3">Belongs to the maelstrom family.</text>
</comment>
<dbReference type="InterPro" id="IPR039259">
    <property type="entry name" value="Protein_maelstrom"/>
</dbReference>
<dbReference type="PANTHER" id="PTHR21358:SF4">
    <property type="entry name" value="PROTEIN MAELSTROM HOMOLOG"/>
    <property type="match status" value="1"/>
</dbReference>
<feature type="compositionally biased region" description="Low complexity" evidence="12">
    <location>
        <begin position="534"/>
        <end position="544"/>
    </location>
</feature>
<dbReference type="GO" id="GO:0030154">
    <property type="term" value="P:cell differentiation"/>
    <property type="evidence" value="ECO:0007669"/>
    <property type="project" value="UniProtKB-KW"/>
</dbReference>
<evidence type="ECO:0000256" key="9">
    <source>
        <dbReference type="ARBA" id="ARBA00023242"/>
    </source>
</evidence>
<feature type="region of interest" description="Disordered" evidence="12">
    <location>
        <begin position="567"/>
        <end position="586"/>
    </location>
</feature>
<dbReference type="Pfam" id="PF13017">
    <property type="entry name" value="Maelstrom"/>
    <property type="match status" value="1"/>
</dbReference>
<feature type="compositionally biased region" description="Polar residues" evidence="12">
    <location>
        <begin position="349"/>
        <end position="372"/>
    </location>
</feature>
<evidence type="ECO:0000313" key="16">
    <source>
        <dbReference type="Proteomes" id="UP000677228"/>
    </source>
</evidence>
<feature type="non-terminal residue" evidence="14">
    <location>
        <position position="586"/>
    </location>
</feature>
<dbReference type="Proteomes" id="UP000677228">
    <property type="component" value="Unassembled WGS sequence"/>
</dbReference>
<evidence type="ECO:0000256" key="7">
    <source>
        <dbReference type="ARBA" id="ARBA00023125"/>
    </source>
</evidence>
<evidence type="ECO:0000256" key="12">
    <source>
        <dbReference type="SAM" id="MobiDB-lite"/>
    </source>
</evidence>
<dbReference type="Proteomes" id="UP000682733">
    <property type="component" value="Unassembled WGS sequence"/>
</dbReference>
<evidence type="ECO:0000256" key="10">
    <source>
        <dbReference type="ARBA" id="ARBA00023254"/>
    </source>
</evidence>
<comment type="subcellular location">
    <subcellularLocation>
        <location evidence="2">Cytoplasm</location>
    </subcellularLocation>
    <subcellularLocation>
        <location evidence="1">Nucleus</location>
    </subcellularLocation>
</comment>
<dbReference type="GO" id="GO:0045892">
    <property type="term" value="P:negative regulation of DNA-templated transcription"/>
    <property type="evidence" value="ECO:0007669"/>
    <property type="project" value="TreeGrafter"/>
</dbReference>
<dbReference type="Pfam" id="PF09011">
    <property type="entry name" value="HMG_box_2"/>
    <property type="match status" value="1"/>
</dbReference>
<evidence type="ECO:0000256" key="8">
    <source>
        <dbReference type="ARBA" id="ARBA00023158"/>
    </source>
</evidence>
<dbReference type="GO" id="GO:0007283">
    <property type="term" value="P:spermatogenesis"/>
    <property type="evidence" value="ECO:0007669"/>
    <property type="project" value="TreeGrafter"/>
</dbReference>
<dbReference type="InterPro" id="IPR024970">
    <property type="entry name" value="Maelstrom"/>
</dbReference>
<evidence type="ECO:0000256" key="5">
    <source>
        <dbReference type="ARBA" id="ARBA00022490"/>
    </source>
</evidence>
<evidence type="ECO:0000256" key="3">
    <source>
        <dbReference type="ARBA" id="ARBA00007057"/>
    </source>
</evidence>
<dbReference type="PROSITE" id="PS50118">
    <property type="entry name" value="HMG_BOX_2"/>
    <property type="match status" value="1"/>
</dbReference>
<feature type="compositionally biased region" description="Polar residues" evidence="12">
    <location>
        <begin position="519"/>
        <end position="533"/>
    </location>
</feature>
<name>A0A8S2FD88_9BILA</name>
<keyword evidence="9 11" id="KW-0539">Nucleus</keyword>
<accession>A0A8S2FD88</accession>
<keyword evidence="7 11" id="KW-0238">DNA-binding</keyword>
<feature type="domain" description="HMG box" evidence="13">
    <location>
        <begin position="19"/>
        <end position="76"/>
    </location>
</feature>
<dbReference type="GO" id="GO:0005634">
    <property type="term" value="C:nucleus"/>
    <property type="evidence" value="ECO:0007669"/>
    <property type="project" value="UniProtKB-SubCell"/>
</dbReference>
<feature type="region of interest" description="Disordered" evidence="12">
    <location>
        <begin position="468"/>
        <end position="545"/>
    </location>
</feature>
<feature type="compositionally biased region" description="Low complexity" evidence="12">
    <location>
        <begin position="492"/>
        <end position="518"/>
    </location>
</feature>
<feature type="compositionally biased region" description="Acidic residues" evidence="12">
    <location>
        <begin position="373"/>
        <end position="383"/>
    </location>
</feature>
<sequence>SSSHHTLAFLQEHIMPPKKKSPKTAIYFFALEQCGSFRQRSMPIQEIIGQVLPKWKAMTIEQKRPYEERAKQAKREKMLASECQQTSIIPSAEETQFIKLNEDETSWLDQYLQIDLFDLSKKNFLFINFQIFCKTDEEDGGEYIPAELAAMKFSFDKSVKHEFYSFIKRDHIPVGYTSSCFETAEATHQIPYIDFKCASNKYDELWREMEKIIGESVYDSVEPITVFCSAFEREQTKWLLNWLYEKGTNTTIPTTRRLFRVLSFEALVAAILRRLDTMNRINHQSVREMLARPVYTLQIKERCGYHATLAIGHCSRVKNYSFVYLLNDFLHDRLIQCLKNQAQSMAKAATNVQTNPNNIGPTISSSEQVTSSNDDEEGDEDTYGEARNNQQLQNITGYNRHIHNTIKSAASSIISGVTTKSSSAVDSLTSSYLNRDQQSLAVKQRKREKQNQSQTLSASVHLNMVEREQQRNSKQLYSPSPDFGQKPSQTINTTLISRNSLNNNSLSSTLSPSIDSPPHQNNFRTNQHRSATDQSQQEQQQSTSVVKTALLCPSSLAALQDLTRIDNRDSGRGYDHQQEDPYVNRR</sequence>
<dbReference type="SUPFAM" id="SSF47095">
    <property type="entry name" value="HMG-box"/>
    <property type="match status" value="1"/>
</dbReference>
<dbReference type="GO" id="GO:0034587">
    <property type="term" value="P:piRNA processing"/>
    <property type="evidence" value="ECO:0007669"/>
    <property type="project" value="TreeGrafter"/>
</dbReference>
<feature type="DNA-binding region" description="HMG box" evidence="11">
    <location>
        <begin position="19"/>
        <end position="76"/>
    </location>
</feature>
<dbReference type="EMBL" id="CAJNOK010028018">
    <property type="protein sequence ID" value="CAF1429170.1"/>
    <property type="molecule type" value="Genomic_DNA"/>
</dbReference>
<evidence type="ECO:0000313" key="15">
    <source>
        <dbReference type="EMBL" id="CAF4227574.1"/>
    </source>
</evidence>
<evidence type="ECO:0000256" key="4">
    <source>
        <dbReference type="ARBA" id="ARBA00022473"/>
    </source>
</evidence>
<evidence type="ECO:0000256" key="6">
    <source>
        <dbReference type="ARBA" id="ARBA00022782"/>
    </source>
</evidence>
<evidence type="ECO:0000259" key="13">
    <source>
        <dbReference type="PROSITE" id="PS50118"/>
    </source>
</evidence>
<keyword evidence="4" id="KW-0217">Developmental protein</keyword>
<protein>
    <recommendedName>
        <fullName evidence="13">HMG box domain-containing protein</fullName>
    </recommendedName>
</protein>
<organism evidence="14 16">
    <name type="scientific">Didymodactylos carnosus</name>
    <dbReference type="NCBI Taxonomy" id="1234261"/>
    <lineage>
        <taxon>Eukaryota</taxon>
        <taxon>Metazoa</taxon>
        <taxon>Spiralia</taxon>
        <taxon>Gnathifera</taxon>
        <taxon>Rotifera</taxon>
        <taxon>Eurotatoria</taxon>
        <taxon>Bdelloidea</taxon>
        <taxon>Philodinida</taxon>
        <taxon>Philodinidae</taxon>
        <taxon>Didymodactylos</taxon>
    </lineage>
</organism>
<dbReference type="GO" id="GO:0060964">
    <property type="term" value="P:regulation of miRNA-mediated gene silencing"/>
    <property type="evidence" value="ECO:0007669"/>
    <property type="project" value="InterPro"/>
</dbReference>
<dbReference type="InterPro" id="IPR009071">
    <property type="entry name" value="HMG_box_dom"/>
</dbReference>
<reference evidence="14" key="1">
    <citation type="submission" date="2021-02" db="EMBL/GenBank/DDBJ databases">
        <authorList>
            <person name="Nowell W R."/>
        </authorList>
    </citation>
    <scope>NUCLEOTIDE SEQUENCE</scope>
</reference>
<evidence type="ECO:0000313" key="14">
    <source>
        <dbReference type="EMBL" id="CAF1429170.1"/>
    </source>
</evidence>
<keyword evidence="10" id="KW-0469">Meiosis</keyword>
<dbReference type="GO" id="GO:0043565">
    <property type="term" value="F:sequence-specific DNA binding"/>
    <property type="evidence" value="ECO:0007669"/>
    <property type="project" value="TreeGrafter"/>
</dbReference>